<sequence>MPAPWFPDGFDIDLHSPGAGARFDAVLTALADRQHQTVCANQIVALGWRRDRLRPRRASGHITRFAVGTYLVGATTASPRAWRAAAIHAGGAGAVLAGLTSAAHLGGDVREPHRVQIVVPPGGRVQRARVAARDAVVHDHERMIFDGLPCMTWARTLLDLAAYRPRQELEHVWHDAIYRRRLDDEAIVRVLSEHRGEPGIVAFRALWERRLLAIGRSANKLESDLRDIVVEAGLPEPRRNVRLRIDGATLRPDLYIPERKLAIETDGKDGHRDPEQQLVDAERDALYRRLGLEPVRYAWWPVTYQRPGVEADFARFEAEWQRTGGTWTAEDPMPRFRYARTSS</sequence>
<protein>
    <recommendedName>
        <fullName evidence="1">AbiEi antitoxin C-terminal domain-containing protein</fullName>
    </recommendedName>
</protein>
<dbReference type="RefSeq" id="WP_354699832.1">
    <property type="nucleotide sequence ID" value="NZ_CP114014.1"/>
</dbReference>
<reference evidence="2" key="1">
    <citation type="submission" date="2022-12" db="EMBL/GenBank/DDBJ databases">
        <title>Paraconexibacter alkalitolerans sp. nov. and Baekduia alba sp. nov., isolated from soil and emended description of the genera Paraconexibacter (Chun et al., 2020) and Baekduia (An et al., 2020).</title>
        <authorList>
            <person name="Vieira S."/>
            <person name="Huber K.J."/>
            <person name="Geppert A."/>
            <person name="Wolf J."/>
            <person name="Neumann-Schaal M."/>
            <person name="Muesken M."/>
            <person name="Overmann J."/>
        </authorList>
    </citation>
    <scope>NUCLEOTIDE SEQUENCE</scope>
    <source>
        <strain evidence="2">AEG42_29</strain>
    </source>
</reference>
<dbReference type="AlphaFoldDB" id="A0AAU7ANV5"/>
<accession>A0AAU7ANV5</accession>
<dbReference type="Pfam" id="PF09407">
    <property type="entry name" value="AbiEi_1"/>
    <property type="match status" value="1"/>
</dbReference>
<name>A0AAU7ANV5_9ACTN</name>
<proteinExistence type="predicted"/>
<dbReference type="InterPro" id="IPR018547">
    <property type="entry name" value="AbiEi_C"/>
</dbReference>
<dbReference type="KEGG" id="parq:DSM112329_00090"/>
<dbReference type="EMBL" id="CP114014">
    <property type="protein sequence ID" value="XAY03278.1"/>
    <property type="molecule type" value="Genomic_DNA"/>
</dbReference>
<feature type="domain" description="AbiEi antitoxin C-terminal" evidence="1">
    <location>
        <begin position="92"/>
        <end position="165"/>
    </location>
</feature>
<evidence type="ECO:0000313" key="2">
    <source>
        <dbReference type="EMBL" id="XAY03278.1"/>
    </source>
</evidence>
<organism evidence="2">
    <name type="scientific">Paraconexibacter sp. AEG42_29</name>
    <dbReference type="NCBI Taxonomy" id="2997339"/>
    <lineage>
        <taxon>Bacteria</taxon>
        <taxon>Bacillati</taxon>
        <taxon>Actinomycetota</taxon>
        <taxon>Thermoleophilia</taxon>
        <taxon>Solirubrobacterales</taxon>
        <taxon>Paraconexibacteraceae</taxon>
        <taxon>Paraconexibacter</taxon>
    </lineage>
</organism>
<dbReference type="Gene3D" id="3.40.960.10">
    <property type="entry name" value="VSR Endonuclease"/>
    <property type="match status" value="1"/>
</dbReference>
<evidence type="ECO:0000259" key="1">
    <source>
        <dbReference type="Pfam" id="PF09407"/>
    </source>
</evidence>
<gene>
    <name evidence="2" type="ORF">DSM112329_00090</name>
</gene>